<dbReference type="AlphaFoldDB" id="A0A3M8C0M9"/>
<dbReference type="OrthoDB" id="9812484at2"/>
<proteinExistence type="predicted"/>
<dbReference type="Pfam" id="PF00440">
    <property type="entry name" value="TetR_N"/>
    <property type="match status" value="1"/>
</dbReference>
<dbReference type="SUPFAM" id="SSF46689">
    <property type="entry name" value="Homeodomain-like"/>
    <property type="match status" value="1"/>
</dbReference>
<evidence type="ECO:0000256" key="1">
    <source>
        <dbReference type="ARBA" id="ARBA00023125"/>
    </source>
</evidence>
<dbReference type="Gene3D" id="1.10.357.10">
    <property type="entry name" value="Tetracycline Repressor, domain 2"/>
    <property type="match status" value="1"/>
</dbReference>
<dbReference type="GO" id="GO:0000976">
    <property type="term" value="F:transcription cis-regulatory region binding"/>
    <property type="evidence" value="ECO:0007669"/>
    <property type="project" value="TreeGrafter"/>
</dbReference>
<dbReference type="PROSITE" id="PS50977">
    <property type="entry name" value="HTH_TETR_2"/>
    <property type="match status" value="1"/>
</dbReference>
<evidence type="ECO:0000313" key="4">
    <source>
        <dbReference type="EMBL" id="RNB68455.1"/>
    </source>
</evidence>
<dbReference type="GO" id="GO:0003700">
    <property type="term" value="F:DNA-binding transcription factor activity"/>
    <property type="evidence" value="ECO:0007669"/>
    <property type="project" value="TreeGrafter"/>
</dbReference>
<dbReference type="SUPFAM" id="SSF48498">
    <property type="entry name" value="Tetracyclin repressor-like, C-terminal domain"/>
    <property type="match status" value="1"/>
</dbReference>
<dbReference type="PRINTS" id="PR00455">
    <property type="entry name" value="HTHTETR"/>
</dbReference>
<organism evidence="4 5">
    <name type="scientific">Brevibacillus invocatus</name>
    <dbReference type="NCBI Taxonomy" id="173959"/>
    <lineage>
        <taxon>Bacteria</taxon>
        <taxon>Bacillati</taxon>
        <taxon>Bacillota</taxon>
        <taxon>Bacilli</taxon>
        <taxon>Bacillales</taxon>
        <taxon>Paenibacillaceae</taxon>
        <taxon>Brevibacillus</taxon>
    </lineage>
</organism>
<dbReference type="RefSeq" id="WP_122910755.1">
    <property type="nucleotide sequence ID" value="NZ_CBCSBE010000014.1"/>
</dbReference>
<sequence>MNKTRTEKGEMSRKRLLEAAAEEFAGKGYHLTRVSDIVKRAGLTQAAFYLYFPSKEAMYQELRDEFFNKLWELADAGKKVTPLSKEWTVPKLKENLLELFQFFVSVPKLTQVFLQASDEEKNLHHRLAQMVESNLRRNQEAGHLREEFSPEVAAEAMVAILYRLTERYLLNGEKTAEELADQAVTLIAHGIVRPHP</sequence>
<dbReference type="InterPro" id="IPR050109">
    <property type="entry name" value="HTH-type_TetR-like_transc_reg"/>
</dbReference>
<dbReference type="Gene3D" id="1.10.10.60">
    <property type="entry name" value="Homeodomain-like"/>
    <property type="match status" value="1"/>
</dbReference>
<keyword evidence="5" id="KW-1185">Reference proteome</keyword>
<dbReference type="InterPro" id="IPR036271">
    <property type="entry name" value="Tet_transcr_reg_TetR-rel_C_sf"/>
</dbReference>
<reference evidence="4 5" key="1">
    <citation type="submission" date="2018-10" db="EMBL/GenBank/DDBJ databases">
        <title>Phylogenomics of Brevibacillus.</title>
        <authorList>
            <person name="Dunlap C."/>
        </authorList>
    </citation>
    <scope>NUCLEOTIDE SEQUENCE [LARGE SCALE GENOMIC DNA]</scope>
    <source>
        <strain evidence="4 5">JCM 12215</strain>
    </source>
</reference>
<dbReference type="InterPro" id="IPR001647">
    <property type="entry name" value="HTH_TetR"/>
</dbReference>
<feature type="domain" description="HTH tetR-type" evidence="3">
    <location>
        <begin position="10"/>
        <end position="70"/>
    </location>
</feature>
<accession>A0A3M8C0M9</accession>
<evidence type="ECO:0000259" key="3">
    <source>
        <dbReference type="PROSITE" id="PS50977"/>
    </source>
</evidence>
<feature type="DNA-binding region" description="H-T-H motif" evidence="2">
    <location>
        <begin position="33"/>
        <end position="52"/>
    </location>
</feature>
<comment type="caution">
    <text evidence="4">The sequence shown here is derived from an EMBL/GenBank/DDBJ whole genome shotgun (WGS) entry which is preliminary data.</text>
</comment>
<keyword evidence="1 2" id="KW-0238">DNA-binding</keyword>
<dbReference type="Proteomes" id="UP000282028">
    <property type="component" value="Unassembled WGS sequence"/>
</dbReference>
<name>A0A3M8C0M9_9BACL</name>
<dbReference type="InterPro" id="IPR009057">
    <property type="entry name" value="Homeodomain-like_sf"/>
</dbReference>
<dbReference type="PANTHER" id="PTHR30055">
    <property type="entry name" value="HTH-TYPE TRANSCRIPTIONAL REGULATOR RUTR"/>
    <property type="match status" value="1"/>
</dbReference>
<evidence type="ECO:0000256" key="2">
    <source>
        <dbReference type="PROSITE-ProRule" id="PRU00335"/>
    </source>
</evidence>
<dbReference type="PANTHER" id="PTHR30055:SF226">
    <property type="entry name" value="HTH-TYPE TRANSCRIPTIONAL REGULATOR PKSA"/>
    <property type="match status" value="1"/>
</dbReference>
<gene>
    <name evidence="4" type="ORF">EDM52_20230</name>
</gene>
<dbReference type="EMBL" id="RHHR01000044">
    <property type="protein sequence ID" value="RNB68455.1"/>
    <property type="molecule type" value="Genomic_DNA"/>
</dbReference>
<protein>
    <submittedName>
        <fullName evidence="4">TetR/AcrR family transcriptional regulator</fullName>
    </submittedName>
</protein>
<evidence type="ECO:0000313" key="5">
    <source>
        <dbReference type="Proteomes" id="UP000282028"/>
    </source>
</evidence>